<dbReference type="InterPro" id="IPR000719">
    <property type="entry name" value="Prot_kinase_dom"/>
</dbReference>
<dbReference type="FunFam" id="1.10.510.10:FF:000237">
    <property type="entry name" value="G-type lectin S-receptor-like serine/threonine-protein kinase"/>
    <property type="match status" value="1"/>
</dbReference>
<evidence type="ECO:0000256" key="7">
    <source>
        <dbReference type="ARBA" id="ARBA00022734"/>
    </source>
</evidence>
<dbReference type="InterPro" id="IPR011009">
    <property type="entry name" value="Kinase-like_dom_sf"/>
</dbReference>
<comment type="catalytic activity">
    <reaction evidence="17 18">
        <text>L-seryl-[protein] + ATP = O-phospho-L-seryl-[protein] + ADP + H(+)</text>
        <dbReference type="Rhea" id="RHEA:17989"/>
        <dbReference type="Rhea" id="RHEA-COMP:9863"/>
        <dbReference type="Rhea" id="RHEA-COMP:11604"/>
        <dbReference type="ChEBI" id="CHEBI:15378"/>
        <dbReference type="ChEBI" id="CHEBI:29999"/>
        <dbReference type="ChEBI" id="CHEBI:30616"/>
        <dbReference type="ChEBI" id="CHEBI:83421"/>
        <dbReference type="ChEBI" id="CHEBI:456216"/>
        <dbReference type="EC" id="2.7.11.1"/>
    </reaction>
</comment>
<evidence type="ECO:0000259" key="21">
    <source>
        <dbReference type="PROSITE" id="PS50011"/>
    </source>
</evidence>
<dbReference type="EC" id="2.7.11.1" evidence="18"/>
<keyword evidence="6 20" id="KW-0732">Signal</keyword>
<keyword evidence="3" id="KW-0245">EGF-like domain</keyword>
<dbReference type="CDD" id="cd14066">
    <property type="entry name" value="STKc_IRAK"/>
    <property type="match status" value="1"/>
</dbReference>
<dbReference type="InterPro" id="IPR017441">
    <property type="entry name" value="Protein_kinase_ATP_BS"/>
</dbReference>
<keyword evidence="12" id="KW-0472">Membrane</keyword>
<feature type="binding site" evidence="19">
    <location>
        <position position="551"/>
    </location>
    <ligand>
        <name>ATP</name>
        <dbReference type="ChEBI" id="CHEBI:30616"/>
    </ligand>
</feature>
<keyword evidence="15" id="KW-0325">Glycoprotein</keyword>
<dbReference type="EMBL" id="FN595757">
    <property type="protein sequence ID" value="CCB51670.1"/>
    <property type="molecule type" value="Genomic_DNA"/>
</dbReference>
<dbReference type="OrthoDB" id="5857966at2759"/>
<evidence type="ECO:0000256" key="12">
    <source>
        <dbReference type="ARBA" id="ARBA00023136"/>
    </source>
</evidence>
<protein>
    <recommendedName>
        <fullName evidence="18">Receptor-like serine/threonine-protein kinase</fullName>
        <ecNumber evidence="18">2.7.11.1</ecNumber>
    </recommendedName>
</protein>
<evidence type="ECO:0000313" key="23">
    <source>
        <dbReference type="EMBL" id="CCB51670.1"/>
    </source>
</evidence>
<evidence type="ECO:0000256" key="10">
    <source>
        <dbReference type="ARBA" id="ARBA00022840"/>
    </source>
</evidence>
<comment type="similarity">
    <text evidence="18">Belongs to the protein kinase superfamily. Ser/Thr protein kinase family.</text>
</comment>
<feature type="domain" description="Protein kinase" evidence="21">
    <location>
        <begin position="520"/>
        <end position="794"/>
    </location>
</feature>
<gene>
    <name evidence="23" type="ordered locus">VIT_06s0080g00070</name>
</gene>
<dbReference type="GO" id="GO:0005524">
    <property type="term" value="F:ATP binding"/>
    <property type="evidence" value="ECO:0007669"/>
    <property type="project" value="UniProtKB-UniRule"/>
</dbReference>
<keyword evidence="11" id="KW-1133">Transmembrane helix</keyword>
<evidence type="ECO:0000256" key="6">
    <source>
        <dbReference type="ARBA" id="ARBA00022729"/>
    </source>
</evidence>
<evidence type="ECO:0000256" key="18">
    <source>
        <dbReference type="PIRNR" id="PIRNR000641"/>
    </source>
</evidence>
<evidence type="ECO:0000256" key="14">
    <source>
        <dbReference type="ARBA" id="ARBA00023170"/>
    </source>
</evidence>
<keyword evidence="5" id="KW-0812">Transmembrane</keyword>
<dbReference type="SUPFAM" id="SSF56112">
    <property type="entry name" value="Protein kinase-like (PK-like)"/>
    <property type="match status" value="1"/>
</dbReference>
<dbReference type="InterPro" id="IPR051343">
    <property type="entry name" value="G-type_lectin_kinases/EP1-like"/>
</dbReference>
<dbReference type="FunFam" id="2.90.10.30:FF:000001">
    <property type="entry name" value="Serine/threonine-protein kinase"/>
    <property type="match status" value="1"/>
</dbReference>
<dbReference type="PANTHER" id="PTHR47976">
    <property type="entry name" value="G-TYPE LECTIN S-RECEPTOR-LIKE SERINE/THREONINE-PROTEIN KINASE SD2-5"/>
    <property type="match status" value="1"/>
</dbReference>
<dbReference type="InterPro" id="IPR001480">
    <property type="entry name" value="Bulb-type_lectin_dom"/>
</dbReference>
<dbReference type="SMART" id="SM00108">
    <property type="entry name" value="B_lectin"/>
    <property type="match status" value="1"/>
</dbReference>
<dbReference type="Proteomes" id="UP000009183">
    <property type="component" value="Chromosome 6"/>
</dbReference>
<dbReference type="FunCoup" id="F6HHH4">
    <property type="interactions" value="85"/>
</dbReference>
<keyword evidence="2 18" id="KW-0723">Serine/threonine-protein kinase</keyword>
<keyword evidence="8 18" id="KW-0547">Nucleotide-binding</keyword>
<evidence type="ECO:0000256" key="9">
    <source>
        <dbReference type="ARBA" id="ARBA00022777"/>
    </source>
</evidence>
<organism evidence="23 24">
    <name type="scientific">Vitis vinifera</name>
    <name type="common">Grape</name>
    <dbReference type="NCBI Taxonomy" id="29760"/>
    <lineage>
        <taxon>Eukaryota</taxon>
        <taxon>Viridiplantae</taxon>
        <taxon>Streptophyta</taxon>
        <taxon>Embryophyta</taxon>
        <taxon>Tracheophyta</taxon>
        <taxon>Spermatophyta</taxon>
        <taxon>Magnoliopsida</taxon>
        <taxon>eudicotyledons</taxon>
        <taxon>Gunneridae</taxon>
        <taxon>Pentapetalae</taxon>
        <taxon>rosids</taxon>
        <taxon>Vitales</taxon>
        <taxon>Vitaceae</taxon>
        <taxon>Viteae</taxon>
        <taxon>Vitis</taxon>
    </lineage>
</organism>
<keyword evidence="13" id="KW-1015">Disulfide bond</keyword>
<keyword evidence="24" id="KW-1185">Reference proteome</keyword>
<evidence type="ECO:0000256" key="20">
    <source>
        <dbReference type="SAM" id="SignalP"/>
    </source>
</evidence>
<dbReference type="InParanoid" id="F6HHH4"/>
<keyword evidence="9 18" id="KW-0418">Kinase</keyword>
<dbReference type="HOGENOM" id="CLU_000288_116_2_1"/>
<dbReference type="PROSITE" id="PS00108">
    <property type="entry name" value="PROTEIN_KINASE_ST"/>
    <property type="match status" value="1"/>
</dbReference>
<dbReference type="GO" id="GO:0030246">
    <property type="term" value="F:carbohydrate binding"/>
    <property type="evidence" value="ECO:0007669"/>
    <property type="project" value="UniProtKB-KW"/>
</dbReference>
<dbReference type="Gene3D" id="2.90.10.30">
    <property type="match status" value="1"/>
</dbReference>
<dbReference type="eggNOG" id="ENOG502QQEW">
    <property type="taxonomic scope" value="Eukaryota"/>
</dbReference>
<dbReference type="CDD" id="cd00028">
    <property type="entry name" value="B_lectin"/>
    <property type="match status" value="1"/>
</dbReference>
<dbReference type="AlphaFoldDB" id="F6HHH4"/>
<evidence type="ECO:0000256" key="1">
    <source>
        <dbReference type="ARBA" id="ARBA00004479"/>
    </source>
</evidence>
<keyword evidence="7" id="KW-0430">Lectin</keyword>
<dbReference type="Pfam" id="PF07714">
    <property type="entry name" value="PK_Tyr_Ser-Thr"/>
    <property type="match status" value="1"/>
</dbReference>
<evidence type="ECO:0000256" key="16">
    <source>
        <dbReference type="ARBA" id="ARBA00047899"/>
    </source>
</evidence>
<evidence type="ECO:0000256" key="13">
    <source>
        <dbReference type="ARBA" id="ARBA00023157"/>
    </source>
</evidence>
<dbReference type="PROSITE" id="PS50011">
    <property type="entry name" value="PROTEIN_KINASE_DOM"/>
    <property type="match status" value="1"/>
</dbReference>
<dbReference type="PROSITE" id="PS00107">
    <property type="entry name" value="PROTEIN_KINASE_ATP"/>
    <property type="match status" value="1"/>
</dbReference>
<reference evidence="24" key="1">
    <citation type="journal article" date="2007" name="Nature">
        <title>The grapevine genome sequence suggests ancestral hexaploidization in major angiosperm phyla.</title>
        <authorList>
            <consortium name="The French-Italian Public Consortium for Grapevine Genome Characterization."/>
            <person name="Jaillon O."/>
            <person name="Aury J.-M."/>
            <person name="Noel B."/>
            <person name="Policriti A."/>
            <person name="Clepet C."/>
            <person name="Casagrande A."/>
            <person name="Choisne N."/>
            <person name="Aubourg S."/>
            <person name="Vitulo N."/>
            <person name="Jubin C."/>
            <person name="Vezzi A."/>
            <person name="Legeai F."/>
            <person name="Hugueney P."/>
            <person name="Dasilva C."/>
            <person name="Horner D."/>
            <person name="Mica E."/>
            <person name="Jublot D."/>
            <person name="Poulain J."/>
            <person name="Bruyere C."/>
            <person name="Billault A."/>
            <person name="Segurens B."/>
            <person name="Gouyvenoux M."/>
            <person name="Ugarte E."/>
            <person name="Cattonaro F."/>
            <person name="Anthouard V."/>
            <person name="Vico V."/>
            <person name="Del Fabbro C."/>
            <person name="Alaux M."/>
            <person name="Di Gaspero G."/>
            <person name="Dumas V."/>
            <person name="Felice N."/>
            <person name="Paillard S."/>
            <person name="Juman I."/>
            <person name="Moroldo M."/>
            <person name="Scalabrin S."/>
            <person name="Canaguier A."/>
            <person name="Le Clainche I."/>
            <person name="Malacrida G."/>
            <person name="Durand E."/>
            <person name="Pesole G."/>
            <person name="Laucou V."/>
            <person name="Chatelet P."/>
            <person name="Merdinoglu D."/>
            <person name="Delledonne M."/>
            <person name="Pezzotti M."/>
            <person name="Lecharny A."/>
            <person name="Scarpelli C."/>
            <person name="Artiguenave F."/>
            <person name="Pe M.E."/>
            <person name="Valle G."/>
            <person name="Morgante M."/>
            <person name="Caboche M."/>
            <person name="Adam-Blondon A.-F."/>
            <person name="Weissenbach J."/>
            <person name="Quetier F."/>
            <person name="Wincker P."/>
        </authorList>
    </citation>
    <scope>NUCLEOTIDE SEQUENCE [LARGE SCALE GENOMIC DNA]</scope>
    <source>
        <strain evidence="24">cv. Pinot noir / PN40024</strain>
    </source>
</reference>
<dbReference type="InterPro" id="IPR036426">
    <property type="entry name" value="Bulb-type_lectin_dom_sf"/>
</dbReference>
<evidence type="ECO:0000313" key="24">
    <source>
        <dbReference type="Proteomes" id="UP000009183"/>
    </source>
</evidence>
<dbReference type="PROSITE" id="PS50927">
    <property type="entry name" value="BULB_LECTIN"/>
    <property type="match status" value="1"/>
</dbReference>
<dbReference type="GO" id="GO:0016020">
    <property type="term" value="C:membrane"/>
    <property type="evidence" value="ECO:0007669"/>
    <property type="project" value="UniProtKB-SubCell"/>
</dbReference>
<evidence type="ECO:0000256" key="17">
    <source>
        <dbReference type="ARBA" id="ARBA00048679"/>
    </source>
</evidence>
<dbReference type="GO" id="GO:0004672">
    <property type="term" value="F:protein kinase activity"/>
    <property type="evidence" value="ECO:0000318"/>
    <property type="project" value="GO_Central"/>
</dbReference>
<dbReference type="SMART" id="SM00220">
    <property type="entry name" value="S_TKc"/>
    <property type="match status" value="1"/>
</dbReference>
<dbReference type="GO" id="GO:0106310">
    <property type="term" value="F:protein serine kinase activity"/>
    <property type="evidence" value="ECO:0007669"/>
    <property type="project" value="RHEA"/>
</dbReference>
<accession>F6HHH4</accession>
<evidence type="ECO:0000256" key="11">
    <source>
        <dbReference type="ARBA" id="ARBA00022989"/>
    </source>
</evidence>
<dbReference type="InterPro" id="IPR024171">
    <property type="entry name" value="SRK-like_kinase"/>
</dbReference>
<keyword evidence="10 18" id="KW-0067">ATP-binding</keyword>
<dbReference type="Gene3D" id="2.90.10.10">
    <property type="entry name" value="Bulb-type lectin domain"/>
    <property type="match status" value="1"/>
</dbReference>
<dbReference type="KEGG" id="vvi:100253318"/>
<evidence type="ECO:0000256" key="8">
    <source>
        <dbReference type="ARBA" id="ARBA00022741"/>
    </source>
</evidence>
<dbReference type="PIRSF" id="PIRSF000641">
    <property type="entry name" value="SRK"/>
    <property type="match status" value="1"/>
</dbReference>
<dbReference type="PaxDb" id="29760-VIT_06s0080g00070.t01"/>
<evidence type="ECO:0000256" key="15">
    <source>
        <dbReference type="ARBA" id="ARBA00023180"/>
    </source>
</evidence>
<evidence type="ECO:0000256" key="4">
    <source>
        <dbReference type="ARBA" id="ARBA00022679"/>
    </source>
</evidence>
<dbReference type="FunFam" id="2.90.10.10:FF:000013">
    <property type="entry name" value="G-type lectin S-receptor-like serine/threonine-protein kinase LECRK1"/>
    <property type="match status" value="1"/>
</dbReference>
<dbReference type="Gene3D" id="3.30.200.20">
    <property type="entry name" value="Phosphorylase Kinase, domain 1"/>
    <property type="match status" value="1"/>
</dbReference>
<comment type="subcellular location">
    <subcellularLocation>
        <location evidence="1">Membrane</location>
        <topology evidence="1">Single-pass type I membrane protein</topology>
    </subcellularLocation>
</comment>
<feature type="domain" description="Bulb-type lectin" evidence="22">
    <location>
        <begin position="31"/>
        <end position="153"/>
    </location>
</feature>
<evidence type="ECO:0000259" key="22">
    <source>
        <dbReference type="PROSITE" id="PS50927"/>
    </source>
</evidence>
<proteinExistence type="inferred from homology"/>
<evidence type="ECO:0000256" key="5">
    <source>
        <dbReference type="ARBA" id="ARBA00022692"/>
    </source>
</evidence>
<feature type="chain" id="PRO_5003340931" description="Receptor-like serine/threonine-protein kinase" evidence="20">
    <location>
        <begin position="30"/>
        <end position="810"/>
    </location>
</feature>
<name>F6HHH4_VITVI</name>
<dbReference type="SUPFAM" id="SSF51110">
    <property type="entry name" value="alpha-D-mannose-specific plant lectins"/>
    <property type="match status" value="1"/>
</dbReference>
<evidence type="ECO:0000256" key="19">
    <source>
        <dbReference type="PROSITE-ProRule" id="PRU10141"/>
    </source>
</evidence>
<feature type="signal peptide" evidence="20">
    <location>
        <begin position="1"/>
        <end position="29"/>
    </location>
</feature>
<dbReference type="InterPro" id="IPR008271">
    <property type="entry name" value="Ser/Thr_kinase_AS"/>
</dbReference>
<dbReference type="GO" id="GO:0004674">
    <property type="term" value="F:protein serine/threonine kinase activity"/>
    <property type="evidence" value="ECO:0007669"/>
    <property type="project" value="UniProtKB-KW"/>
</dbReference>
<dbReference type="PANTHER" id="PTHR47976:SF116">
    <property type="entry name" value="RECEPTOR-LIKE SERINE_THREONINE-PROTEIN KINASE"/>
    <property type="match status" value="1"/>
</dbReference>
<keyword evidence="14" id="KW-0675">Receptor</keyword>
<dbReference type="Gene3D" id="1.10.510.10">
    <property type="entry name" value="Transferase(Phosphotransferase) domain 1"/>
    <property type="match status" value="1"/>
</dbReference>
<dbReference type="FunFam" id="3.30.200.20:FF:000059">
    <property type="entry name" value="S-receptor-like serine/threonine-protein kinase"/>
    <property type="match status" value="1"/>
</dbReference>
<keyword evidence="4 18" id="KW-0808">Transferase</keyword>
<dbReference type="InterPro" id="IPR001245">
    <property type="entry name" value="Ser-Thr/Tyr_kinase_cat_dom"/>
</dbReference>
<dbReference type="SMR" id="F6HHH4"/>
<sequence>MAFSMLHLAGLLFPFVLLLPSWPLAFSQADSRIPLGSSLLASHDSSSWPSPSGEFAFGFYPLDGQAHFLLAIWYEKISEKTLVWYANGGNPAPEGSKVELTSEGQFILSDPKGNKIWEPDSSINGIIAYALMLDNGNFVLTNGSGNSGYAWESFKSPSDTILPGQILDIGGTLSSRRAEGNYSKGRFQLRLIPDGNFVLNTLDVLTDTPTDAYYWSNTYSEDRKNAGHQVIFNESGSLYVVLWNGNIVNLRSENIVSTRDNYHRGTLDFDGIFTIYTRPKSTANGSWVPSWSIPKDICSENWGESGSGICGFNTHCILDSNGRPICECLPGFSYIDPSNNFSGCKQDRPQKCEPGGSNPGDIYEKGELINIFWPNSSNFEELRPLENEEDCWKSCLYDCNCIVAVPIGSACEKKRLPLTNGRVDGSTNRKAFIKLPKPDASSCEPPIQNPEEKSKGQATLILVGSFLLGGSVFLNFLLAAAISLVRLRSGQERQKITGESSILERNIRSFTYKELEEATDGFREVLGRGAFGTVYKGVLSSSNSRTHVAVKNLDRLAQERENEFKTEASIIAMTHHKNLVRLLGFCDEGPHKLLVYEFMSNGTLASFLFGDSRPDWKKRMGLAFGIARGIMYLHEECSTQIIHCDIKPQNILLDDSFTARISDFGLAKLLMSDQSRTLTAIRGTKGYVAPEWFRNKPIAAKVDVYSYGVMLLEIIGCRKSLDLQPGKEEEAILTDWAYDCYQGGRVEKLVENDEEARNYMRTVERLVMVAIWCIQEDPALRPSMRNVIQMLEGVAEVPVPPCPFPFSSAI</sequence>
<evidence type="ECO:0000256" key="3">
    <source>
        <dbReference type="ARBA" id="ARBA00022536"/>
    </source>
</evidence>
<evidence type="ECO:0000256" key="2">
    <source>
        <dbReference type="ARBA" id="ARBA00022527"/>
    </source>
</evidence>
<dbReference type="Pfam" id="PF01453">
    <property type="entry name" value="B_lectin"/>
    <property type="match status" value="1"/>
</dbReference>
<comment type="catalytic activity">
    <reaction evidence="16 18">
        <text>L-threonyl-[protein] + ATP = O-phospho-L-threonyl-[protein] + ADP + H(+)</text>
        <dbReference type="Rhea" id="RHEA:46608"/>
        <dbReference type="Rhea" id="RHEA-COMP:11060"/>
        <dbReference type="Rhea" id="RHEA-COMP:11605"/>
        <dbReference type="ChEBI" id="CHEBI:15378"/>
        <dbReference type="ChEBI" id="CHEBI:30013"/>
        <dbReference type="ChEBI" id="CHEBI:30616"/>
        <dbReference type="ChEBI" id="CHEBI:61977"/>
        <dbReference type="ChEBI" id="CHEBI:456216"/>
        <dbReference type="EC" id="2.7.11.1"/>
    </reaction>
</comment>